<dbReference type="STRING" id="1182543.W9VKC6"/>
<keyword evidence="8" id="KW-1185">Reference proteome</keyword>
<comment type="cofactor">
    <cofactor evidence="1">
        <name>Zn(2+)</name>
        <dbReference type="ChEBI" id="CHEBI:29105"/>
    </cofactor>
</comment>
<evidence type="ECO:0000313" key="7">
    <source>
        <dbReference type="EMBL" id="EXJ53475.1"/>
    </source>
</evidence>
<keyword evidence="4" id="KW-0560">Oxidoreductase</keyword>
<gene>
    <name evidence="7" type="ORF">A1O5_13251</name>
</gene>
<feature type="signal peptide" evidence="5">
    <location>
        <begin position="1"/>
        <end position="22"/>
    </location>
</feature>
<keyword evidence="3" id="KW-0862">Zinc</keyword>
<evidence type="ECO:0000259" key="6">
    <source>
        <dbReference type="Pfam" id="PF00107"/>
    </source>
</evidence>
<dbReference type="Gene3D" id="3.90.180.10">
    <property type="entry name" value="Medium-chain alcohol dehydrogenases, catalytic domain"/>
    <property type="match status" value="1"/>
</dbReference>
<dbReference type="InterPro" id="IPR013149">
    <property type="entry name" value="ADH-like_C"/>
</dbReference>
<dbReference type="AlphaFoldDB" id="W9VKC6"/>
<organism evidence="7 8">
    <name type="scientific">Cladophialophora psammophila CBS 110553</name>
    <dbReference type="NCBI Taxonomy" id="1182543"/>
    <lineage>
        <taxon>Eukaryota</taxon>
        <taxon>Fungi</taxon>
        <taxon>Dikarya</taxon>
        <taxon>Ascomycota</taxon>
        <taxon>Pezizomycotina</taxon>
        <taxon>Eurotiomycetes</taxon>
        <taxon>Chaetothyriomycetidae</taxon>
        <taxon>Chaetothyriales</taxon>
        <taxon>Herpotrichiellaceae</taxon>
        <taxon>Cladophialophora</taxon>
    </lineage>
</organism>
<dbReference type="HOGENOM" id="CLU_026673_20_1_1"/>
<accession>W9VKC6</accession>
<dbReference type="Pfam" id="PF00107">
    <property type="entry name" value="ADH_zinc_N"/>
    <property type="match status" value="1"/>
</dbReference>
<name>W9VKC6_9EURO</name>
<sequence>MGGLSRGRWGGVGIMGIQLAFAMGLRPIAIDNGEERRKLCLKHGAEAFSDEDPVKSVLDLTKGGAHAVFVTAYQAYSTAHKYLGRRTGGKVMCIALPPTGSYPIGFPPDAIILRGQSWVGSLIGSLGDLDMVLDFAKRGKLTYEPTVIKLSEMNDAVQKLRRGQISG</sequence>
<proteinExistence type="predicted"/>
<evidence type="ECO:0000256" key="1">
    <source>
        <dbReference type="ARBA" id="ARBA00001947"/>
    </source>
</evidence>
<comment type="caution">
    <text evidence="7">The sequence shown here is derived from an EMBL/GenBank/DDBJ whole genome shotgun (WGS) entry which is preliminary data.</text>
</comment>
<dbReference type="RefSeq" id="XP_007752007.1">
    <property type="nucleotide sequence ID" value="XM_007753817.1"/>
</dbReference>
<dbReference type="GeneID" id="19197934"/>
<dbReference type="PANTHER" id="PTHR42940:SF1">
    <property type="entry name" value="ENOYL REDUCTASE (ER) DOMAIN-CONTAINING PROTEIN"/>
    <property type="match status" value="1"/>
</dbReference>
<feature type="domain" description="Alcohol dehydrogenase-like C-terminal" evidence="6">
    <location>
        <begin position="11"/>
        <end position="137"/>
    </location>
</feature>
<feature type="chain" id="PRO_5004934048" description="Alcohol dehydrogenase-like C-terminal domain-containing protein" evidence="5">
    <location>
        <begin position="23"/>
        <end position="167"/>
    </location>
</feature>
<evidence type="ECO:0000313" key="8">
    <source>
        <dbReference type="Proteomes" id="UP000019471"/>
    </source>
</evidence>
<evidence type="ECO:0000256" key="5">
    <source>
        <dbReference type="SAM" id="SignalP"/>
    </source>
</evidence>
<keyword evidence="5" id="KW-0732">Signal</keyword>
<evidence type="ECO:0000256" key="4">
    <source>
        <dbReference type="ARBA" id="ARBA00023002"/>
    </source>
</evidence>
<reference evidence="7 8" key="1">
    <citation type="submission" date="2013-03" db="EMBL/GenBank/DDBJ databases">
        <title>The Genome Sequence of Cladophialophora psammophila CBS 110553.</title>
        <authorList>
            <consortium name="The Broad Institute Genomics Platform"/>
            <person name="Cuomo C."/>
            <person name="de Hoog S."/>
            <person name="Gorbushina A."/>
            <person name="Walker B."/>
            <person name="Young S.K."/>
            <person name="Zeng Q."/>
            <person name="Gargeya S."/>
            <person name="Fitzgerald M."/>
            <person name="Haas B."/>
            <person name="Abouelleil A."/>
            <person name="Allen A.W."/>
            <person name="Alvarado L."/>
            <person name="Arachchi H.M."/>
            <person name="Berlin A.M."/>
            <person name="Chapman S.B."/>
            <person name="Gainer-Dewar J."/>
            <person name="Goldberg J."/>
            <person name="Griggs A."/>
            <person name="Gujja S."/>
            <person name="Hansen M."/>
            <person name="Howarth C."/>
            <person name="Imamovic A."/>
            <person name="Ireland A."/>
            <person name="Larimer J."/>
            <person name="McCowan C."/>
            <person name="Murphy C."/>
            <person name="Pearson M."/>
            <person name="Poon T.W."/>
            <person name="Priest M."/>
            <person name="Roberts A."/>
            <person name="Saif S."/>
            <person name="Shea T."/>
            <person name="Sisk P."/>
            <person name="Sykes S."/>
            <person name="Wortman J."/>
            <person name="Nusbaum C."/>
            <person name="Birren B."/>
        </authorList>
    </citation>
    <scope>NUCLEOTIDE SEQUENCE [LARGE SCALE GENOMIC DNA]</scope>
    <source>
        <strain evidence="7 8">CBS 110553</strain>
    </source>
</reference>
<dbReference type="InterPro" id="IPR036291">
    <property type="entry name" value="NAD(P)-bd_dom_sf"/>
</dbReference>
<dbReference type="OrthoDB" id="4114637at2759"/>
<dbReference type="SUPFAM" id="SSF51735">
    <property type="entry name" value="NAD(P)-binding Rossmann-fold domains"/>
    <property type="match status" value="1"/>
</dbReference>
<evidence type="ECO:0000256" key="2">
    <source>
        <dbReference type="ARBA" id="ARBA00022723"/>
    </source>
</evidence>
<evidence type="ECO:0000256" key="3">
    <source>
        <dbReference type="ARBA" id="ARBA00022833"/>
    </source>
</evidence>
<protein>
    <recommendedName>
        <fullName evidence="6">Alcohol dehydrogenase-like C-terminal domain-containing protein</fullName>
    </recommendedName>
</protein>
<dbReference type="Proteomes" id="UP000019471">
    <property type="component" value="Unassembled WGS sequence"/>
</dbReference>
<dbReference type="EMBL" id="AMGX01000045">
    <property type="protein sequence ID" value="EXJ53475.1"/>
    <property type="molecule type" value="Genomic_DNA"/>
</dbReference>
<dbReference type="PANTHER" id="PTHR42940">
    <property type="entry name" value="ALCOHOL DEHYDROGENASE 1-RELATED"/>
    <property type="match status" value="1"/>
</dbReference>
<dbReference type="eggNOG" id="KOG0023">
    <property type="taxonomic scope" value="Eukaryota"/>
</dbReference>
<dbReference type="GO" id="GO:0046872">
    <property type="term" value="F:metal ion binding"/>
    <property type="evidence" value="ECO:0007669"/>
    <property type="project" value="UniProtKB-KW"/>
</dbReference>
<dbReference type="GO" id="GO:0005737">
    <property type="term" value="C:cytoplasm"/>
    <property type="evidence" value="ECO:0007669"/>
    <property type="project" value="TreeGrafter"/>
</dbReference>
<dbReference type="Gene3D" id="3.40.50.720">
    <property type="entry name" value="NAD(P)-binding Rossmann-like Domain"/>
    <property type="match status" value="1"/>
</dbReference>
<keyword evidence="2" id="KW-0479">Metal-binding</keyword>
<dbReference type="GO" id="GO:0004022">
    <property type="term" value="F:alcohol dehydrogenase (NAD+) activity"/>
    <property type="evidence" value="ECO:0007669"/>
    <property type="project" value="TreeGrafter"/>
</dbReference>